<dbReference type="PANTHER" id="PTHR21192:SF2">
    <property type="entry name" value="NADH DEHYDROGENASE [UBIQUINONE] 1 ALPHA SUBCOMPLEX ASSEMBLY FACTOR 3"/>
    <property type="match status" value="1"/>
</dbReference>
<accession>A0A345DCL8</accession>
<dbReference type="RefSeq" id="WP_114563219.1">
    <property type="nucleotide sequence ID" value="NZ_CP031124.1"/>
</dbReference>
<dbReference type="InterPro" id="IPR007523">
    <property type="entry name" value="NDUFAF3/AAMDC"/>
</dbReference>
<dbReference type="Proteomes" id="UP000252182">
    <property type="component" value="Chromosome"/>
</dbReference>
<dbReference type="Gene3D" id="3.40.1230.10">
    <property type="entry name" value="MTH938-like"/>
    <property type="match status" value="1"/>
</dbReference>
<dbReference type="CDD" id="cd05560">
    <property type="entry name" value="Xcc1710_like"/>
    <property type="match status" value="1"/>
</dbReference>
<reference evidence="2" key="1">
    <citation type="submission" date="2018-07" db="EMBL/GenBank/DDBJ databases">
        <authorList>
            <person name="Kim H."/>
        </authorList>
    </citation>
    <scope>NUCLEOTIDE SEQUENCE [LARGE SCALE GENOMIC DNA]</scope>
    <source>
        <strain evidence="2">F02</strain>
    </source>
</reference>
<dbReference type="EMBL" id="CP031124">
    <property type="protein sequence ID" value="AXF86106.1"/>
    <property type="molecule type" value="Genomic_DNA"/>
</dbReference>
<keyword evidence="2" id="KW-1185">Reference proteome</keyword>
<sequence>MHFQPDLNPNLNAITSCDENAIKVNNIPFASSIWVTPEGAVQTLTAHSIADLTGELFEAVSKATPEVVLIGTGVRQHFLHPVLLAPLTQARIGVECMSSDAACRTYNVLMSEGRRVLALILLPN</sequence>
<dbReference type="KEGG" id="hyf:DTO96_101847"/>
<proteinExistence type="predicted"/>
<evidence type="ECO:0000313" key="2">
    <source>
        <dbReference type="Proteomes" id="UP000252182"/>
    </source>
</evidence>
<evidence type="ECO:0000313" key="1">
    <source>
        <dbReference type="EMBL" id="AXF86106.1"/>
    </source>
</evidence>
<dbReference type="InterPro" id="IPR036748">
    <property type="entry name" value="MTH938-like_sf"/>
</dbReference>
<dbReference type="Pfam" id="PF04430">
    <property type="entry name" value="DUF498"/>
    <property type="match status" value="1"/>
</dbReference>
<gene>
    <name evidence="1" type="ORF">DTO96_101847</name>
</gene>
<dbReference type="AlphaFoldDB" id="A0A345DCL8"/>
<name>A0A345DCL8_9BURK</name>
<organism evidence="1 2">
    <name type="scientific">Ephemeroptericola cinctiostellae</name>
    <dbReference type="NCBI Taxonomy" id="2268024"/>
    <lineage>
        <taxon>Bacteria</taxon>
        <taxon>Pseudomonadati</taxon>
        <taxon>Pseudomonadota</taxon>
        <taxon>Betaproteobacteria</taxon>
        <taxon>Burkholderiales</taxon>
        <taxon>Burkholderiaceae</taxon>
        <taxon>Ephemeroptericola</taxon>
    </lineage>
</organism>
<dbReference type="SUPFAM" id="SSF64076">
    <property type="entry name" value="MTH938-like"/>
    <property type="match status" value="1"/>
</dbReference>
<dbReference type="OrthoDB" id="9800373at2"/>
<protein>
    <submittedName>
        <fullName evidence="1">Uncharacterized protein</fullName>
    </submittedName>
</protein>
<dbReference type="PANTHER" id="PTHR21192">
    <property type="entry name" value="NUCLEAR PROTEIN E3-3"/>
    <property type="match status" value="1"/>
</dbReference>